<evidence type="ECO:0000313" key="10">
    <source>
        <dbReference type="Proteomes" id="UP001280581"/>
    </source>
</evidence>
<dbReference type="InterPro" id="IPR029044">
    <property type="entry name" value="Nucleotide-diphossugar_trans"/>
</dbReference>
<keyword evidence="10" id="KW-1185">Reference proteome</keyword>
<organism evidence="9 10">
    <name type="scientific">Pseudopithomyces chartarum</name>
    <dbReference type="NCBI Taxonomy" id="1892770"/>
    <lineage>
        <taxon>Eukaryota</taxon>
        <taxon>Fungi</taxon>
        <taxon>Dikarya</taxon>
        <taxon>Ascomycota</taxon>
        <taxon>Pezizomycotina</taxon>
        <taxon>Dothideomycetes</taxon>
        <taxon>Pleosporomycetidae</taxon>
        <taxon>Pleosporales</taxon>
        <taxon>Massarineae</taxon>
        <taxon>Didymosphaeriaceae</taxon>
        <taxon>Pseudopithomyces</taxon>
    </lineage>
</organism>
<evidence type="ECO:0000256" key="5">
    <source>
        <dbReference type="ARBA" id="ARBA00022989"/>
    </source>
</evidence>
<evidence type="ECO:0000256" key="1">
    <source>
        <dbReference type="ARBA" id="ARBA00004370"/>
    </source>
</evidence>
<comment type="caution">
    <text evidence="9">The sequence shown here is derived from an EMBL/GenBank/DDBJ whole genome shotgun (WGS) entry which is preliminary data.</text>
</comment>
<keyword evidence="3" id="KW-0808">Transferase</keyword>
<feature type="transmembrane region" description="Helical" evidence="8">
    <location>
        <begin position="14"/>
        <end position="34"/>
    </location>
</feature>
<evidence type="ECO:0000256" key="7">
    <source>
        <dbReference type="ARBA" id="ARBA00023180"/>
    </source>
</evidence>
<dbReference type="AlphaFoldDB" id="A0AAN6LY23"/>
<dbReference type="Pfam" id="PF13641">
    <property type="entry name" value="Glyco_tranf_2_3"/>
    <property type="match status" value="1"/>
</dbReference>
<name>A0AAN6LY23_9PLEO</name>
<evidence type="ECO:0000256" key="2">
    <source>
        <dbReference type="ARBA" id="ARBA00022676"/>
    </source>
</evidence>
<dbReference type="PANTHER" id="PTHR47844">
    <property type="entry name" value="SYNTHASE CPS1, PUTATIVE (AFU_ORTHOLOGUE AFUA_7G02500)-RELATED"/>
    <property type="match status" value="1"/>
</dbReference>
<keyword evidence="4 8" id="KW-0812">Transmembrane</keyword>
<dbReference type="InterPro" id="IPR052427">
    <property type="entry name" value="Glycosyltrans_GT2/GT47"/>
</dbReference>
<dbReference type="EMBL" id="WVTA01000006">
    <property type="protein sequence ID" value="KAK3209261.1"/>
    <property type="molecule type" value="Genomic_DNA"/>
</dbReference>
<evidence type="ECO:0008006" key="11">
    <source>
        <dbReference type="Google" id="ProtNLM"/>
    </source>
</evidence>
<protein>
    <recommendedName>
        <fullName evidence="11">Glycosyltransferase family 2 protein</fullName>
    </recommendedName>
</protein>
<dbReference type="GO" id="GO:0016757">
    <property type="term" value="F:glycosyltransferase activity"/>
    <property type="evidence" value="ECO:0007669"/>
    <property type="project" value="UniProtKB-KW"/>
</dbReference>
<gene>
    <name evidence="9" type="ORF">GRF29_69g1241325</name>
</gene>
<dbReference type="SUPFAM" id="SSF53448">
    <property type="entry name" value="Nucleotide-diphospho-sugar transferases"/>
    <property type="match status" value="1"/>
</dbReference>
<sequence length="531" mass="61718">MENATAIRRSWTKWAVLVILVMLAWVVFLIYDFNRKTKFTSFTKSLRLLGHLWLGVLLLITSKIADHHHDPWIIWLIFFVTFRYYKLLINIFFWFRYKPATDKSNTTPTADEVTVIIPTVGHVGDTIFEEMVFGILRNRPGRIIFAAINEHVEKKLKDAIPVMVKRFANGEGLRSDDLGVAPGKIDYVSAKAANKREQIIYALHEIGDIQSNPVIAMVDDSAIWPSGFLTATLPAFTDEKVGLVGTRKWVKRLPRPTYNQALPWYRNFWNYYTSGFWNTIGAVYLLRHNFEARATNAADGGIFTVSGRTAFILTSIVKDPSFEEEFLNERLFTGWMPWMPEGIGPLKPDDDNFLTRWVINHGYDVKFQYSEEATITTALGTVGASKFLPQCLRWSRTTMRQNPIALFHDRTIWWKWPITVWTSYLPWVYNAALFWDPLMVYSLTSTEYYKNSERSGTLLICSIAVIWATKLIKTSPWFLEHPDDFFLYFFPIPAYPLFAYFHSFLKIWSILTWWDISWSGRLVPPVLKKTE</sequence>
<dbReference type="GO" id="GO:0016020">
    <property type="term" value="C:membrane"/>
    <property type="evidence" value="ECO:0007669"/>
    <property type="project" value="UniProtKB-SubCell"/>
</dbReference>
<evidence type="ECO:0000256" key="6">
    <source>
        <dbReference type="ARBA" id="ARBA00023136"/>
    </source>
</evidence>
<feature type="transmembrane region" description="Helical" evidence="8">
    <location>
        <begin position="416"/>
        <end position="435"/>
    </location>
</feature>
<accession>A0AAN6LY23</accession>
<evidence type="ECO:0000256" key="3">
    <source>
        <dbReference type="ARBA" id="ARBA00022679"/>
    </source>
</evidence>
<evidence type="ECO:0000313" key="9">
    <source>
        <dbReference type="EMBL" id="KAK3209261.1"/>
    </source>
</evidence>
<keyword evidence="5 8" id="KW-1133">Transmembrane helix</keyword>
<dbReference type="PANTHER" id="PTHR47844:SF1">
    <property type="entry name" value="EXOSTOSIN-LIKE 2"/>
    <property type="match status" value="1"/>
</dbReference>
<keyword evidence="7" id="KW-0325">Glycoprotein</keyword>
<feature type="transmembrane region" description="Helical" evidence="8">
    <location>
        <begin position="46"/>
        <end position="66"/>
    </location>
</feature>
<reference evidence="9 10" key="1">
    <citation type="submission" date="2021-02" db="EMBL/GenBank/DDBJ databases">
        <title>Genome assembly of Pseudopithomyces chartarum.</title>
        <authorList>
            <person name="Jauregui R."/>
            <person name="Singh J."/>
            <person name="Voisey C."/>
        </authorList>
    </citation>
    <scope>NUCLEOTIDE SEQUENCE [LARGE SCALE GENOMIC DNA]</scope>
    <source>
        <strain evidence="9 10">AGR01</strain>
    </source>
</reference>
<proteinExistence type="predicted"/>
<evidence type="ECO:0000256" key="8">
    <source>
        <dbReference type="SAM" id="Phobius"/>
    </source>
</evidence>
<comment type="subcellular location">
    <subcellularLocation>
        <location evidence="1">Membrane</location>
    </subcellularLocation>
</comment>
<keyword evidence="2" id="KW-0328">Glycosyltransferase</keyword>
<feature type="transmembrane region" description="Helical" evidence="8">
    <location>
        <begin position="485"/>
        <end position="505"/>
    </location>
</feature>
<evidence type="ECO:0000256" key="4">
    <source>
        <dbReference type="ARBA" id="ARBA00022692"/>
    </source>
</evidence>
<feature type="transmembrane region" description="Helical" evidence="8">
    <location>
        <begin position="72"/>
        <end position="95"/>
    </location>
</feature>
<dbReference type="Proteomes" id="UP001280581">
    <property type="component" value="Unassembled WGS sequence"/>
</dbReference>
<keyword evidence="6 8" id="KW-0472">Membrane</keyword>